<dbReference type="PROSITE" id="PS50109">
    <property type="entry name" value="HIS_KIN"/>
    <property type="match status" value="1"/>
</dbReference>
<dbReference type="CDD" id="cd00082">
    <property type="entry name" value="HisKA"/>
    <property type="match status" value="1"/>
</dbReference>
<dbReference type="GO" id="GO:0000155">
    <property type="term" value="F:phosphorelay sensor kinase activity"/>
    <property type="evidence" value="ECO:0007669"/>
    <property type="project" value="InterPro"/>
</dbReference>
<dbReference type="GO" id="GO:0000166">
    <property type="term" value="F:nucleotide binding"/>
    <property type="evidence" value="ECO:0007669"/>
    <property type="project" value="UniProtKB-KW"/>
</dbReference>
<dbReference type="InterPro" id="IPR001610">
    <property type="entry name" value="PAC"/>
</dbReference>
<evidence type="ECO:0000256" key="3">
    <source>
        <dbReference type="ARBA" id="ARBA00022679"/>
    </source>
</evidence>
<dbReference type="SMART" id="SM00086">
    <property type="entry name" value="PAC"/>
    <property type="match status" value="3"/>
</dbReference>
<dbReference type="Pfam" id="PF13426">
    <property type="entry name" value="PAS_9"/>
    <property type="match status" value="2"/>
</dbReference>
<keyword evidence="4" id="KW-0547">Nucleotide-binding</keyword>
<dbReference type="InterPro" id="IPR003594">
    <property type="entry name" value="HATPase_dom"/>
</dbReference>
<proteinExistence type="predicted"/>
<protein>
    <submittedName>
        <fullName evidence="8">PAS domain S-box protein</fullName>
    </submittedName>
</protein>
<dbReference type="SMART" id="SM00091">
    <property type="entry name" value="PAS"/>
    <property type="match status" value="4"/>
</dbReference>
<gene>
    <name evidence="8" type="ORF">H0H26_08605</name>
</gene>
<dbReference type="InterPro" id="IPR013767">
    <property type="entry name" value="PAS_fold"/>
</dbReference>
<dbReference type="InterPro" id="IPR036890">
    <property type="entry name" value="HATPase_C_sf"/>
</dbReference>
<dbReference type="Pfam" id="PF00512">
    <property type="entry name" value="HisKA"/>
    <property type="match status" value="1"/>
</dbReference>
<sequence>MNTLEFNFNEDSFNKLFPFYILIDTNLKIKSFGKSLAKICPNIKKSLSFKNNFEVVRPHLDNLNFNELASNCNQLIIIKYINSNTPIRGQFELINNSLLFVGSPWFGSMSDVIEKKLTLHDFAIHDPLLDLLHILNNQENTANELKELLTTINDQKNKLKQANKEIHDIALFSTQNPDPIIRIDTKGNLLKRNPAAEKLSSFIYDEINYKIEDFFKFIITKIDPEKERWIFEIQNDQKYYSFVCISLKEDNYINIYGRDITQQKKTEEESNRLSLVASANQNGVVFTNPNGIIFWCNNAYLKLTGFSREEVIGKTPIEIGKTNHTNKSDLKKMIEPFYKGIPFDIDLIHARKDGSSFWSKNKGQPILNSKGEVIQYFAMIEDISLKKRYDESLQNEKEKYRSIIANMNLGLLEVDLNDVITLANNSFLTISGYSSEELIGKKAAELLLTQESKKLVKSKNEIRKKGKTDSYEVKVIDKFGKNRHWLISGAPNYNAMGELIGTIGIHLDITLQKEQEEKLYLLSLIAEKNINSVIIANPEGKIEWANKSFIEISGYTIEELIGKRPGNLLQGKETNPETIIYLRDQIKKGLPFNCEIINYSKQGKKYWINIQGQALYNKKGQIVKFFAIEENITKKKELEEKQDFLVKSLAKSNKELEDYASIVSHDLKSPLRSIHSLISWIKEDNDKQLNDQTLQYLSLIEGKVEKMDYLIEGILTYAKIDKINLASEKVNTHEIIENIINIIHIPNHINVSIIGKLPIINADKFRIQQLFQNIISNAVNYIDKPIGTVNVSCIEKDGKYIFSIQDNGPGIAKENQEKIFKIFQSLQKSDKSTGLGLSIVKKIIETYNGKIWLESQINHGTTFFISLNDQ</sequence>
<feature type="coiled-coil region" evidence="7">
    <location>
        <begin position="128"/>
        <end position="165"/>
    </location>
</feature>
<dbReference type="PROSITE" id="PS50113">
    <property type="entry name" value="PAC"/>
    <property type="match status" value="3"/>
</dbReference>
<keyword evidence="2" id="KW-0597">Phosphoprotein</keyword>
<dbReference type="SMART" id="SM00387">
    <property type="entry name" value="HATPase_c"/>
    <property type="match status" value="1"/>
</dbReference>
<organism evidence="8 9">
    <name type="scientific">Flavobacterium psychrophilum</name>
    <dbReference type="NCBI Taxonomy" id="96345"/>
    <lineage>
        <taxon>Bacteria</taxon>
        <taxon>Pseudomonadati</taxon>
        <taxon>Bacteroidota</taxon>
        <taxon>Flavobacteriia</taxon>
        <taxon>Flavobacteriales</taxon>
        <taxon>Flavobacteriaceae</taxon>
        <taxon>Flavobacterium</taxon>
    </lineage>
</organism>
<dbReference type="NCBIfam" id="TIGR00229">
    <property type="entry name" value="sensory_box"/>
    <property type="match status" value="3"/>
</dbReference>
<keyword evidence="7" id="KW-0175">Coiled coil</keyword>
<dbReference type="Gene3D" id="3.30.450.260">
    <property type="entry name" value="Haem NO binding associated domain"/>
    <property type="match status" value="1"/>
</dbReference>
<dbReference type="SUPFAM" id="SSF47384">
    <property type="entry name" value="Homodimeric domain of signal transducing histidine kinase"/>
    <property type="match status" value="1"/>
</dbReference>
<dbReference type="Proteomes" id="UP000596329">
    <property type="component" value="Chromosome"/>
</dbReference>
<evidence type="ECO:0000313" key="8">
    <source>
        <dbReference type="EMBL" id="QRE02970.1"/>
    </source>
</evidence>
<dbReference type="Gene3D" id="3.30.450.20">
    <property type="entry name" value="PAS domain"/>
    <property type="match status" value="3"/>
</dbReference>
<evidence type="ECO:0000256" key="2">
    <source>
        <dbReference type="ARBA" id="ARBA00022553"/>
    </source>
</evidence>
<evidence type="ECO:0000256" key="6">
    <source>
        <dbReference type="ARBA" id="ARBA00023293"/>
    </source>
</evidence>
<dbReference type="PROSITE" id="PS50112">
    <property type="entry name" value="PAS"/>
    <property type="match status" value="3"/>
</dbReference>
<dbReference type="SUPFAM" id="SSF55874">
    <property type="entry name" value="ATPase domain of HSP90 chaperone/DNA topoisomerase II/histidine kinase"/>
    <property type="match status" value="1"/>
</dbReference>
<dbReference type="EMBL" id="CP059075">
    <property type="protein sequence ID" value="QRE02970.1"/>
    <property type="molecule type" value="Genomic_DNA"/>
</dbReference>
<keyword evidence="6" id="KW-0141">cGMP biosynthesis</keyword>
<dbReference type="InterPro" id="IPR035965">
    <property type="entry name" value="PAS-like_dom_sf"/>
</dbReference>
<dbReference type="InterPro" id="IPR036097">
    <property type="entry name" value="HisK_dim/P_sf"/>
</dbReference>
<evidence type="ECO:0000256" key="7">
    <source>
        <dbReference type="SAM" id="Coils"/>
    </source>
</evidence>
<dbReference type="CDD" id="cd00130">
    <property type="entry name" value="PAS"/>
    <property type="match status" value="3"/>
</dbReference>
<evidence type="ECO:0000313" key="9">
    <source>
        <dbReference type="Proteomes" id="UP000596329"/>
    </source>
</evidence>
<accession>A0A7U2NDG2</accession>
<dbReference type="GO" id="GO:0004383">
    <property type="term" value="F:guanylate cyclase activity"/>
    <property type="evidence" value="ECO:0007669"/>
    <property type="project" value="InterPro"/>
</dbReference>
<dbReference type="InterPro" id="IPR052162">
    <property type="entry name" value="Sensor_kinase/Photoreceptor"/>
</dbReference>
<evidence type="ECO:0000256" key="5">
    <source>
        <dbReference type="ARBA" id="ARBA00022777"/>
    </source>
</evidence>
<dbReference type="AlphaFoldDB" id="A0A7U2NDG2"/>
<comment type="catalytic activity">
    <reaction evidence="1">
        <text>ATP + protein L-histidine = ADP + protein N-phospho-L-histidine.</text>
        <dbReference type="EC" id="2.7.13.3"/>
    </reaction>
</comment>
<dbReference type="InterPro" id="IPR005467">
    <property type="entry name" value="His_kinase_dom"/>
</dbReference>
<dbReference type="PRINTS" id="PR00344">
    <property type="entry name" value="BCTRLSENSOR"/>
</dbReference>
<keyword evidence="5" id="KW-0418">Kinase</keyword>
<dbReference type="RefSeq" id="WP_071957710.1">
    <property type="nucleotide sequence ID" value="NZ_CP059075.1"/>
</dbReference>
<name>A0A7U2NDG2_FLAPS</name>
<dbReference type="PANTHER" id="PTHR43304">
    <property type="entry name" value="PHYTOCHROME-LIKE PROTEIN CPH1"/>
    <property type="match status" value="1"/>
</dbReference>
<dbReference type="InterPro" id="IPR003661">
    <property type="entry name" value="HisK_dim/P_dom"/>
</dbReference>
<evidence type="ECO:0000256" key="4">
    <source>
        <dbReference type="ARBA" id="ARBA00022741"/>
    </source>
</evidence>
<dbReference type="Pfam" id="PF07701">
    <property type="entry name" value="HNOBA"/>
    <property type="match status" value="2"/>
</dbReference>
<evidence type="ECO:0000256" key="1">
    <source>
        <dbReference type="ARBA" id="ARBA00000085"/>
    </source>
</evidence>
<keyword evidence="3" id="KW-0808">Transferase</keyword>
<dbReference type="Gene3D" id="3.30.565.10">
    <property type="entry name" value="Histidine kinase-like ATPase, C-terminal domain"/>
    <property type="match status" value="1"/>
</dbReference>
<dbReference type="Pfam" id="PF02518">
    <property type="entry name" value="HATPase_c"/>
    <property type="match status" value="1"/>
</dbReference>
<dbReference type="InterPro" id="IPR011645">
    <property type="entry name" value="HNOB_dom_associated"/>
</dbReference>
<dbReference type="SMART" id="SM00388">
    <property type="entry name" value="HisKA"/>
    <property type="match status" value="1"/>
</dbReference>
<dbReference type="Gene3D" id="1.10.287.130">
    <property type="match status" value="1"/>
</dbReference>
<dbReference type="InterPro" id="IPR004358">
    <property type="entry name" value="Sig_transdc_His_kin-like_C"/>
</dbReference>
<reference evidence="8 9" key="1">
    <citation type="submission" date="2020-07" db="EMBL/GenBank/DDBJ databases">
        <title>Genomic characterization of Flavobacterium psychrophilum strains.</title>
        <authorList>
            <person name="Castillo D."/>
            <person name="Jorgensen J."/>
            <person name="Middelboe M."/>
        </authorList>
    </citation>
    <scope>NUCLEOTIDE SEQUENCE [LARGE SCALE GENOMIC DNA]</scope>
    <source>
        <strain evidence="8 9">FPS-R7</strain>
    </source>
</reference>
<dbReference type="Pfam" id="PF00989">
    <property type="entry name" value="PAS"/>
    <property type="match status" value="1"/>
</dbReference>
<dbReference type="GO" id="GO:0006355">
    <property type="term" value="P:regulation of DNA-templated transcription"/>
    <property type="evidence" value="ECO:0007669"/>
    <property type="project" value="InterPro"/>
</dbReference>
<dbReference type="InterPro" id="IPR000700">
    <property type="entry name" value="PAS-assoc_C"/>
</dbReference>
<dbReference type="InterPro" id="IPR000014">
    <property type="entry name" value="PAS"/>
</dbReference>
<dbReference type="InterPro" id="IPR042463">
    <property type="entry name" value="HNOB_dom_associated_sf"/>
</dbReference>
<dbReference type="PANTHER" id="PTHR43304:SF1">
    <property type="entry name" value="PAC DOMAIN-CONTAINING PROTEIN"/>
    <property type="match status" value="1"/>
</dbReference>
<dbReference type="SUPFAM" id="SSF55785">
    <property type="entry name" value="PYP-like sensor domain (PAS domain)"/>
    <property type="match status" value="3"/>
</dbReference>